<sequence length="435" mass="46308">MAINNFPAALQPIIQQGFLEREFQAGIHSRLGFRAIADREEIPNKVGETVTKTRRGLKAPVTTPLNPTTNTNLDNGLTPSGWTVEQYTLSMNMYGDTIDLNMVTQGVGIAKQFMENANVNGVQSAQSLDRLARNALFSSYLGGNTRVRTTLGAPALTLAVDDIRGFQYVLANGVMVPVSVGTPMTVTVGAGVYTLTGVVADGSNVSTAPIGVSGVLTFSANVSVSDGTAGNGVISSVGPSVLRASNRASTSSLIATDLLTMQTVLSAVARLRTNNVPTINGLYNAYLDDNHLLELFQDGDFKLLYRGAYGSETYKQGQIIELLGVRFITTTEAYQQTLGGVPIRRAIVCGQGALVEGDFASIGYSEVGDGDSLKVMVDDICMVTREPLDRLQQIIAQSWYWIGGFAVPTDATANPTIIPTASNSYFKRAVVIESA</sequence>
<dbReference type="EMBL" id="LT629689">
    <property type="protein sequence ID" value="SDG45978.1"/>
    <property type="molecule type" value="Genomic_DNA"/>
</dbReference>
<proteinExistence type="predicted"/>
<accession>A0A5C5Q731</accession>
<reference evidence="1 3" key="1">
    <citation type="submission" date="2016-10" db="EMBL/GenBank/DDBJ databases">
        <authorList>
            <person name="Varghese N."/>
            <person name="Submissions S."/>
        </authorList>
    </citation>
    <scope>NUCLEOTIDE SEQUENCE [LARGE SCALE GENOMIC DNA]</scope>
    <source>
        <strain evidence="1 3">DSM 17835</strain>
    </source>
</reference>
<dbReference type="EMBL" id="VFET01000027">
    <property type="protein sequence ID" value="TWS01512.1"/>
    <property type="molecule type" value="Genomic_DNA"/>
</dbReference>
<evidence type="ECO:0000313" key="2">
    <source>
        <dbReference type="EMBL" id="TWS01512.1"/>
    </source>
</evidence>
<gene>
    <name evidence="2" type="ORF">FIV36_24955</name>
    <name evidence="1" type="ORF">SAMN05216591_6150</name>
</gene>
<dbReference type="RefSeq" id="WP_010567944.1">
    <property type="nucleotide sequence ID" value="NZ_LT629689.1"/>
</dbReference>
<organism evidence="2 4">
    <name type="scientific">Pseudomonas extremaustralis</name>
    <dbReference type="NCBI Taxonomy" id="359110"/>
    <lineage>
        <taxon>Bacteria</taxon>
        <taxon>Pseudomonadati</taxon>
        <taxon>Pseudomonadota</taxon>
        <taxon>Gammaproteobacteria</taxon>
        <taxon>Pseudomonadales</taxon>
        <taxon>Pseudomonadaceae</taxon>
        <taxon>Pseudomonas</taxon>
    </lineage>
</organism>
<dbReference type="OrthoDB" id="9128751at2"/>
<dbReference type="GeneID" id="78557431"/>
<dbReference type="AlphaFoldDB" id="A0A5C5Q731"/>
<reference evidence="2 4" key="2">
    <citation type="submission" date="2019-06" db="EMBL/GenBank/DDBJ databases">
        <title>Pseudomonas bimorpha sp. nov. isolated from bovine raw milk and skim milk concentrate.</title>
        <authorList>
            <person name="Hofmann K."/>
            <person name="Huptas C."/>
            <person name="Doll E."/>
            <person name="Scherer S."/>
            <person name="Wenning M."/>
        </authorList>
    </citation>
    <scope>NUCLEOTIDE SEQUENCE [LARGE SCALE GENOMIC DNA]</scope>
    <source>
        <strain evidence="2 4">DSM 17835</strain>
    </source>
</reference>
<name>A0A5C5Q731_9PSED</name>
<evidence type="ECO:0000313" key="4">
    <source>
        <dbReference type="Proteomes" id="UP000317951"/>
    </source>
</evidence>
<dbReference type="Proteomes" id="UP000182858">
    <property type="component" value="Chromosome I"/>
</dbReference>
<dbReference type="Proteomes" id="UP000317951">
    <property type="component" value="Unassembled WGS sequence"/>
</dbReference>
<evidence type="ECO:0000313" key="1">
    <source>
        <dbReference type="EMBL" id="SDG45978.1"/>
    </source>
</evidence>
<keyword evidence="3" id="KW-1185">Reference proteome</keyword>
<protein>
    <submittedName>
        <fullName evidence="2">DUF4043 domain-containing protein</fullName>
    </submittedName>
    <submittedName>
        <fullName evidence="1">Major capsid protein, N4-gp56 family</fullName>
    </submittedName>
</protein>
<evidence type="ECO:0000313" key="3">
    <source>
        <dbReference type="Proteomes" id="UP000182858"/>
    </source>
</evidence>